<dbReference type="Gene3D" id="2.60.120.200">
    <property type="match status" value="1"/>
</dbReference>
<dbReference type="EMBL" id="MT141458">
    <property type="protein sequence ID" value="QJA61947.1"/>
    <property type="molecule type" value="Genomic_DNA"/>
</dbReference>
<evidence type="ECO:0000313" key="1">
    <source>
        <dbReference type="EMBL" id="QJA61947.1"/>
    </source>
</evidence>
<dbReference type="GO" id="GO:0030246">
    <property type="term" value="F:carbohydrate binding"/>
    <property type="evidence" value="ECO:0007669"/>
    <property type="project" value="UniProtKB-KW"/>
</dbReference>
<dbReference type="Pfam" id="PF13385">
    <property type="entry name" value="Laminin_G_3"/>
    <property type="match status" value="1"/>
</dbReference>
<gene>
    <name evidence="1" type="ORF">MM415B00849_0004</name>
</gene>
<organism evidence="1">
    <name type="scientific">viral metagenome</name>
    <dbReference type="NCBI Taxonomy" id="1070528"/>
    <lineage>
        <taxon>unclassified sequences</taxon>
        <taxon>metagenomes</taxon>
        <taxon>organismal metagenomes</taxon>
    </lineage>
</organism>
<protein>
    <submittedName>
        <fullName evidence="1">Putative lectin/glucanase superfamily protein</fullName>
    </submittedName>
</protein>
<dbReference type="AlphaFoldDB" id="A0A6M3IY71"/>
<dbReference type="InterPro" id="IPR013320">
    <property type="entry name" value="ConA-like_dom_sf"/>
</dbReference>
<proteinExistence type="predicted"/>
<keyword evidence="1" id="KW-0430">Lectin</keyword>
<name>A0A6M3IY71_9ZZZZ</name>
<reference evidence="1" key="1">
    <citation type="submission" date="2020-03" db="EMBL/GenBank/DDBJ databases">
        <title>The deep terrestrial virosphere.</title>
        <authorList>
            <person name="Holmfeldt K."/>
            <person name="Nilsson E."/>
            <person name="Simone D."/>
            <person name="Lopez-Fernandez M."/>
            <person name="Wu X."/>
            <person name="de Brujin I."/>
            <person name="Lundin D."/>
            <person name="Andersson A."/>
            <person name="Bertilsson S."/>
            <person name="Dopson M."/>
        </authorList>
    </citation>
    <scope>NUCLEOTIDE SEQUENCE</scope>
    <source>
        <strain evidence="1">MM415B00849</strain>
    </source>
</reference>
<dbReference type="SUPFAM" id="SSF49899">
    <property type="entry name" value="Concanavalin A-like lectins/glucanases"/>
    <property type="match status" value="1"/>
</dbReference>
<sequence length="225" mass="24655">MLESQVLEPKGLTDPYLVLDLPLWDLDGSSFKSRDRFGHLCTVTGATWGLQGRKGDGIDDRIVLPSSAALFPAQCTWFTWVKFNVVNDTMYFMSTDAAGSNVGDFGLGFNNTDDKVHLYGYDTGSIDVSPDNACVADTWYCFAVLFGTGGIKYYIATNTTSFALQADSDVSTQAPAETQLLTLMAQRPDGSNALNGIQGDTVIKSRRLSIIELNNLWQETKGRYT</sequence>
<accession>A0A6M3IY71</accession>